<dbReference type="Proteomes" id="UP000229334">
    <property type="component" value="Unassembled WGS sequence"/>
</dbReference>
<evidence type="ECO:0000313" key="4">
    <source>
        <dbReference type="Proteomes" id="UP000229334"/>
    </source>
</evidence>
<dbReference type="AlphaFoldDB" id="A0A2H0BKE7"/>
<sequence length="248" mass="28963">MNFKENFKPKAHTPPKGLFNSIRFNLRLLIDLQVVSVYRHVKLFLKGASGNLLDLGCGESPYHFLVKNKPIKYFGVDITEASNFDYQRTDITHFDGQKIPFPDNYFDNIICTEVLEHVENYQALVDDVFRVLKPNGQALFTVPWSARYHYIPYDYFRYTPSTLNKIFSQYREREIISRGTDITSISAKIIVLFFRNIFPIKLWAYIFFPFWLAISPLIFLTIIFGQISLLTKFGSDLDPIGYTILIKK</sequence>
<proteinExistence type="predicted"/>
<dbReference type="Gene3D" id="3.40.50.150">
    <property type="entry name" value="Vaccinia Virus protein VP39"/>
    <property type="match status" value="1"/>
</dbReference>
<evidence type="ECO:0000259" key="2">
    <source>
        <dbReference type="Pfam" id="PF08241"/>
    </source>
</evidence>
<dbReference type="InterPro" id="IPR013216">
    <property type="entry name" value="Methyltransf_11"/>
</dbReference>
<dbReference type="InterPro" id="IPR029063">
    <property type="entry name" value="SAM-dependent_MTases_sf"/>
</dbReference>
<organism evidence="3 4">
    <name type="scientific">Candidatus Vogelbacteria bacterium CG22_combo_CG10-13_8_21_14_all_37_9</name>
    <dbReference type="NCBI Taxonomy" id="1975046"/>
    <lineage>
        <taxon>Bacteria</taxon>
        <taxon>Candidatus Vogeliibacteriota</taxon>
    </lineage>
</organism>
<dbReference type="CDD" id="cd02440">
    <property type="entry name" value="AdoMet_MTases"/>
    <property type="match status" value="1"/>
</dbReference>
<protein>
    <recommendedName>
        <fullName evidence="2">Methyltransferase type 11 domain-containing protein</fullName>
    </recommendedName>
</protein>
<dbReference type="GO" id="GO:0008757">
    <property type="term" value="F:S-adenosylmethionine-dependent methyltransferase activity"/>
    <property type="evidence" value="ECO:0007669"/>
    <property type="project" value="InterPro"/>
</dbReference>
<dbReference type="Pfam" id="PF08241">
    <property type="entry name" value="Methyltransf_11"/>
    <property type="match status" value="1"/>
</dbReference>
<dbReference type="SUPFAM" id="SSF53335">
    <property type="entry name" value="S-adenosyl-L-methionine-dependent methyltransferases"/>
    <property type="match status" value="1"/>
</dbReference>
<dbReference type="EMBL" id="PCSX01000028">
    <property type="protein sequence ID" value="PIP58156.1"/>
    <property type="molecule type" value="Genomic_DNA"/>
</dbReference>
<feature type="domain" description="Methyltransferase type 11" evidence="2">
    <location>
        <begin position="53"/>
        <end position="140"/>
    </location>
</feature>
<comment type="caution">
    <text evidence="3">The sequence shown here is derived from an EMBL/GenBank/DDBJ whole genome shotgun (WGS) entry which is preliminary data.</text>
</comment>
<reference evidence="3 4" key="1">
    <citation type="submission" date="2017-09" db="EMBL/GenBank/DDBJ databases">
        <title>Depth-based differentiation of microbial function through sediment-hosted aquifers and enrichment of novel symbionts in the deep terrestrial subsurface.</title>
        <authorList>
            <person name="Probst A.J."/>
            <person name="Ladd B."/>
            <person name="Jarett J.K."/>
            <person name="Geller-Mcgrath D.E."/>
            <person name="Sieber C.M."/>
            <person name="Emerson J.B."/>
            <person name="Anantharaman K."/>
            <person name="Thomas B.C."/>
            <person name="Malmstrom R."/>
            <person name="Stieglmeier M."/>
            <person name="Klingl A."/>
            <person name="Woyke T."/>
            <person name="Ryan C.M."/>
            <person name="Banfield J.F."/>
        </authorList>
    </citation>
    <scope>NUCLEOTIDE SEQUENCE [LARGE SCALE GENOMIC DNA]</scope>
    <source>
        <strain evidence="3">CG22_combo_CG10-13_8_21_14_all_37_9</strain>
    </source>
</reference>
<accession>A0A2H0BKE7</accession>
<name>A0A2H0BKE7_9BACT</name>
<keyword evidence="1" id="KW-0472">Membrane</keyword>
<feature type="transmembrane region" description="Helical" evidence="1">
    <location>
        <begin position="202"/>
        <end position="227"/>
    </location>
</feature>
<evidence type="ECO:0000313" key="3">
    <source>
        <dbReference type="EMBL" id="PIP58156.1"/>
    </source>
</evidence>
<gene>
    <name evidence="3" type="ORF">COX02_01790</name>
</gene>
<keyword evidence="1" id="KW-0812">Transmembrane</keyword>
<evidence type="ECO:0000256" key="1">
    <source>
        <dbReference type="SAM" id="Phobius"/>
    </source>
</evidence>
<keyword evidence="1" id="KW-1133">Transmembrane helix</keyword>